<dbReference type="InterPro" id="IPR023228">
    <property type="entry name" value="SAM_OH_AdoTrfase_N_sf"/>
</dbReference>
<evidence type="ECO:0000313" key="5">
    <source>
        <dbReference type="EMBL" id="RCS49225.1"/>
    </source>
</evidence>
<proteinExistence type="inferred from homology"/>
<evidence type="ECO:0000313" key="6">
    <source>
        <dbReference type="Proteomes" id="UP000253562"/>
    </source>
</evidence>
<feature type="domain" description="S-adenosyl-l-methionine hydroxide adenosyltransferase C-terminal" evidence="4">
    <location>
        <begin position="180"/>
        <end position="264"/>
    </location>
</feature>
<gene>
    <name evidence="5" type="ORF">DTL42_11855</name>
</gene>
<dbReference type="PANTHER" id="PTHR35092">
    <property type="entry name" value="CHLORINASE MJ1651"/>
    <property type="match status" value="1"/>
</dbReference>
<dbReference type="InterPro" id="IPR023227">
    <property type="entry name" value="SAM_OH_AdoTrfase_C_sf"/>
</dbReference>
<dbReference type="Pfam" id="PF01887">
    <property type="entry name" value="SAM_HAT_N"/>
    <property type="match status" value="1"/>
</dbReference>
<feature type="domain" description="S-adenosyl-l-methionine hydroxide adenosyltransferase N-terminal" evidence="3">
    <location>
        <begin position="8"/>
        <end position="153"/>
    </location>
</feature>
<keyword evidence="1" id="KW-0949">S-adenosyl-L-methionine</keyword>
<reference evidence="5 6" key="1">
    <citation type="submission" date="2018-07" db="EMBL/GenBank/DDBJ databases">
        <title>Comparative genomes isolates from brazilian mangrove.</title>
        <authorList>
            <person name="De Araujo J.E."/>
            <person name="Taketani R.G."/>
            <person name="Silva M.C.P."/>
            <person name="Lourenco M.V."/>
            <person name="Oliveira V.M."/>
            <person name="Andreote F.D."/>
        </authorList>
    </citation>
    <scope>NUCLEOTIDE SEQUENCE [LARGE SCALE GENOMIC DNA]</scope>
    <source>
        <strain evidence="5 6">HEX PRIS-MGV</strain>
    </source>
</reference>
<dbReference type="Gene3D" id="3.40.50.10790">
    <property type="entry name" value="S-adenosyl-l-methionine hydroxide adenosyltransferase, N-terminal"/>
    <property type="match status" value="1"/>
</dbReference>
<evidence type="ECO:0000259" key="3">
    <source>
        <dbReference type="Pfam" id="PF01887"/>
    </source>
</evidence>
<dbReference type="Pfam" id="PF20257">
    <property type="entry name" value="SAM_HAT_C"/>
    <property type="match status" value="1"/>
</dbReference>
<dbReference type="PIRSF" id="PIRSF006779">
    <property type="entry name" value="UCP006779"/>
    <property type="match status" value="1"/>
</dbReference>
<dbReference type="SUPFAM" id="SSF102522">
    <property type="entry name" value="Bacterial fluorinating enzyme, N-terminal domain"/>
    <property type="match status" value="1"/>
</dbReference>
<comment type="caution">
    <text evidence="5">The sequence shown here is derived from an EMBL/GenBank/DDBJ whole genome shotgun (WGS) entry which is preliminary data.</text>
</comment>
<dbReference type="PANTHER" id="PTHR35092:SF1">
    <property type="entry name" value="CHLORINASE MJ1651"/>
    <property type="match status" value="1"/>
</dbReference>
<dbReference type="AlphaFoldDB" id="A0A368KQR4"/>
<dbReference type="InterPro" id="IPR046470">
    <property type="entry name" value="SAM_HAT_C"/>
</dbReference>
<evidence type="ECO:0000259" key="4">
    <source>
        <dbReference type="Pfam" id="PF20257"/>
    </source>
</evidence>
<comment type="similarity">
    <text evidence="2">Belongs to the SAM hydrolase / SAM-dependent halogenase family.</text>
</comment>
<sequence>MFIPDGIIALTTDFQADSFYVAEMKVAAHMISREAKLVDVTHSIAPQNIAQASWVLLRAVEAFPPGTVHVVVVDPGVGTARKIVAAVAHGQVIIAPHNGLLDVVAARYQVEDVFEISNQVYFGERWSSTFHGRDIMAPVAAHLVRGVPLESLGDRLDVPLITQEKAASILASFEGNEIHGQFVYVDSFGNGVTNIFARDIPEDWNPQSIHIEVAGHVISGLVSTYGEREPGALVALFGSSGQLEISIAQGDAAQKYGIRPGMPVKIGCDFM</sequence>
<name>A0A368KQR4_9BACT</name>
<dbReference type="OrthoDB" id="9792195at2"/>
<dbReference type="Gene3D" id="2.40.30.90">
    <property type="entry name" value="Bacterial fluorinating enzyme like"/>
    <property type="match status" value="1"/>
</dbReference>
<protein>
    <recommendedName>
        <fullName evidence="7">SAM-dependent chlorinase/fluorinase</fullName>
    </recommendedName>
</protein>
<accession>A0A368KQR4</accession>
<dbReference type="InterPro" id="IPR046469">
    <property type="entry name" value="SAM_HAT_N"/>
</dbReference>
<evidence type="ECO:0000256" key="2">
    <source>
        <dbReference type="ARBA" id="ARBA00024035"/>
    </source>
</evidence>
<evidence type="ECO:0000256" key="1">
    <source>
        <dbReference type="ARBA" id="ARBA00022691"/>
    </source>
</evidence>
<dbReference type="InterPro" id="IPR002747">
    <property type="entry name" value="SAM_OH_AdoTrfase"/>
</dbReference>
<dbReference type="Proteomes" id="UP000253562">
    <property type="component" value="Unassembled WGS sequence"/>
</dbReference>
<dbReference type="EMBL" id="QPEX01000024">
    <property type="protein sequence ID" value="RCS49225.1"/>
    <property type="molecule type" value="Genomic_DNA"/>
</dbReference>
<dbReference type="RefSeq" id="WP_114368942.1">
    <property type="nucleotide sequence ID" value="NZ_QPEX01000024.1"/>
</dbReference>
<evidence type="ECO:0008006" key="7">
    <source>
        <dbReference type="Google" id="ProtNLM"/>
    </source>
</evidence>
<dbReference type="SUPFAM" id="SSF101852">
    <property type="entry name" value="Bacterial fluorinating enzyme, C-terminal domain"/>
    <property type="match status" value="1"/>
</dbReference>
<organism evidence="5 6">
    <name type="scientific">Bremerella cremea</name>
    <dbReference type="NCBI Taxonomy" id="1031537"/>
    <lineage>
        <taxon>Bacteria</taxon>
        <taxon>Pseudomonadati</taxon>
        <taxon>Planctomycetota</taxon>
        <taxon>Planctomycetia</taxon>
        <taxon>Pirellulales</taxon>
        <taxon>Pirellulaceae</taxon>
        <taxon>Bremerella</taxon>
    </lineage>
</organism>